<keyword evidence="4 12" id="KW-0894">Sodium channel</keyword>
<evidence type="ECO:0000313" key="15">
    <source>
        <dbReference type="Proteomes" id="UP000499080"/>
    </source>
</evidence>
<evidence type="ECO:0000256" key="13">
    <source>
        <dbReference type="SAM" id="Phobius"/>
    </source>
</evidence>
<evidence type="ECO:0000256" key="12">
    <source>
        <dbReference type="RuleBase" id="RU000679"/>
    </source>
</evidence>
<organism evidence="14 15">
    <name type="scientific">Araneus ventricosus</name>
    <name type="common">Orbweaver spider</name>
    <name type="synonym">Epeira ventricosa</name>
    <dbReference type="NCBI Taxonomy" id="182803"/>
    <lineage>
        <taxon>Eukaryota</taxon>
        <taxon>Metazoa</taxon>
        <taxon>Ecdysozoa</taxon>
        <taxon>Arthropoda</taxon>
        <taxon>Chelicerata</taxon>
        <taxon>Arachnida</taxon>
        <taxon>Araneae</taxon>
        <taxon>Araneomorphae</taxon>
        <taxon>Entelegynae</taxon>
        <taxon>Araneoidea</taxon>
        <taxon>Araneidae</taxon>
        <taxon>Araneus</taxon>
    </lineage>
</organism>
<evidence type="ECO:0000256" key="1">
    <source>
        <dbReference type="ARBA" id="ARBA00004141"/>
    </source>
</evidence>
<keyword evidence="6 13" id="KW-1133">Transmembrane helix</keyword>
<sequence>MTWWRVTKRLPAPYQTNCTDYLELWKKNGGYGPLTGKACAEQCKMENMLETNGCVAQTINHPGNYTICDDDTHPSDDIIRKCKLQCKDACNEVSYSIRHEVAYDLTKKCGKDENCMYKDVYLNFIFNRMEVERVVHQPRYESVEMFSYIGGYMGMWLGLSLVALFDFAETLVALVTYMCRNKRKKKAVQKYY</sequence>
<evidence type="ECO:0000256" key="3">
    <source>
        <dbReference type="ARBA" id="ARBA00022448"/>
    </source>
</evidence>
<reference evidence="14 15" key="1">
    <citation type="journal article" date="2019" name="Sci. Rep.">
        <title>Orb-weaving spider Araneus ventricosus genome elucidates the spidroin gene catalogue.</title>
        <authorList>
            <person name="Kono N."/>
            <person name="Nakamura H."/>
            <person name="Ohtoshi R."/>
            <person name="Moran D.A.P."/>
            <person name="Shinohara A."/>
            <person name="Yoshida Y."/>
            <person name="Fujiwara M."/>
            <person name="Mori M."/>
            <person name="Tomita M."/>
            <person name="Arakawa K."/>
        </authorList>
    </citation>
    <scope>NUCLEOTIDE SEQUENCE [LARGE SCALE GENOMIC DNA]</scope>
</reference>
<keyword evidence="3 12" id="KW-0813">Transport</keyword>
<dbReference type="PANTHER" id="PTHR11690:SF248">
    <property type="entry name" value="PICKPOCKET 17, ISOFORM A"/>
    <property type="match status" value="1"/>
</dbReference>
<name>A0A4Y2FAL3_ARAVE</name>
<dbReference type="AlphaFoldDB" id="A0A4Y2FAL3"/>
<keyword evidence="7" id="KW-0915">Sodium</keyword>
<evidence type="ECO:0000256" key="5">
    <source>
        <dbReference type="ARBA" id="ARBA00022692"/>
    </source>
</evidence>
<comment type="subcellular location">
    <subcellularLocation>
        <location evidence="1">Membrane</location>
        <topology evidence="1">Multi-pass membrane protein</topology>
    </subcellularLocation>
</comment>
<evidence type="ECO:0000256" key="6">
    <source>
        <dbReference type="ARBA" id="ARBA00022989"/>
    </source>
</evidence>
<dbReference type="Proteomes" id="UP000499080">
    <property type="component" value="Unassembled WGS sequence"/>
</dbReference>
<evidence type="ECO:0000313" key="14">
    <source>
        <dbReference type="EMBL" id="GBM38362.1"/>
    </source>
</evidence>
<gene>
    <name evidence="14" type="ORF">AVEN_75996_1</name>
</gene>
<feature type="transmembrane region" description="Helical" evidence="13">
    <location>
        <begin position="155"/>
        <end position="177"/>
    </location>
</feature>
<keyword evidence="11 12" id="KW-0407">Ion channel</keyword>
<dbReference type="OrthoDB" id="6418666at2759"/>
<dbReference type="GO" id="GO:0015280">
    <property type="term" value="F:ligand-gated sodium channel activity"/>
    <property type="evidence" value="ECO:0007669"/>
    <property type="project" value="TreeGrafter"/>
</dbReference>
<evidence type="ECO:0000256" key="8">
    <source>
        <dbReference type="ARBA" id="ARBA00023065"/>
    </source>
</evidence>
<dbReference type="Pfam" id="PF00858">
    <property type="entry name" value="ASC"/>
    <property type="match status" value="1"/>
</dbReference>
<evidence type="ECO:0000256" key="9">
    <source>
        <dbReference type="ARBA" id="ARBA00023136"/>
    </source>
</evidence>
<evidence type="ECO:0000256" key="11">
    <source>
        <dbReference type="ARBA" id="ARBA00023303"/>
    </source>
</evidence>
<dbReference type="InterPro" id="IPR001873">
    <property type="entry name" value="ENaC"/>
</dbReference>
<dbReference type="Gene3D" id="1.10.287.770">
    <property type="entry name" value="YojJ-like"/>
    <property type="match status" value="1"/>
</dbReference>
<keyword evidence="5 12" id="KW-0812">Transmembrane</keyword>
<evidence type="ECO:0000256" key="2">
    <source>
        <dbReference type="ARBA" id="ARBA00007193"/>
    </source>
</evidence>
<dbReference type="PANTHER" id="PTHR11690">
    <property type="entry name" value="AMILORIDE-SENSITIVE SODIUM CHANNEL-RELATED"/>
    <property type="match status" value="1"/>
</dbReference>
<evidence type="ECO:0000256" key="7">
    <source>
        <dbReference type="ARBA" id="ARBA00023053"/>
    </source>
</evidence>
<proteinExistence type="inferred from homology"/>
<comment type="similarity">
    <text evidence="2 12">Belongs to the amiloride-sensitive sodium channel (TC 1.A.6) family.</text>
</comment>
<evidence type="ECO:0000256" key="10">
    <source>
        <dbReference type="ARBA" id="ARBA00023201"/>
    </source>
</evidence>
<comment type="caution">
    <text evidence="14">The sequence shown here is derived from an EMBL/GenBank/DDBJ whole genome shotgun (WGS) entry which is preliminary data.</text>
</comment>
<dbReference type="GO" id="GO:0005886">
    <property type="term" value="C:plasma membrane"/>
    <property type="evidence" value="ECO:0007669"/>
    <property type="project" value="TreeGrafter"/>
</dbReference>
<protein>
    <submittedName>
        <fullName evidence="14">Uncharacterized protein</fullName>
    </submittedName>
</protein>
<keyword evidence="8 12" id="KW-0406">Ion transport</keyword>
<dbReference type="EMBL" id="BGPR01000866">
    <property type="protein sequence ID" value="GBM38362.1"/>
    <property type="molecule type" value="Genomic_DNA"/>
</dbReference>
<evidence type="ECO:0000256" key="4">
    <source>
        <dbReference type="ARBA" id="ARBA00022461"/>
    </source>
</evidence>
<keyword evidence="15" id="KW-1185">Reference proteome</keyword>
<keyword evidence="9 13" id="KW-0472">Membrane</keyword>
<accession>A0A4Y2FAL3</accession>
<keyword evidence="10 12" id="KW-0739">Sodium transport</keyword>